<sequence length="69" mass="7810">MIEAVDGGLLGLAYMLTETVKYQVVKRNGKKANGLDRDAQIREFDRLGEAIKEQTLATRELRDAIKEMK</sequence>
<protein>
    <submittedName>
        <fullName evidence="1">Uncharacterized protein</fullName>
    </submittedName>
</protein>
<gene>
    <name evidence="1" type="ORF">LCGC14_1777260</name>
</gene>
<comment type="caution">
    <text evidence="1">The sequence shown here is derived from an EMBL/GenBank/DDBJ whole genome shotgun (WGS) entry which is preliminary data.</text>
</comment>
<dbReference type="EMBL" id="LAZR01016750">
    <property type="protein sequence ID" value="KKM03154.1"/>
    <property type="molecule type" value="Genomic_DNA"/>
</dbReference>
<accession>A0A0F9GWL9</accession>
<proteinExistence type="predicted"/>
<organism evidence="1">
    <name type="scientific">marine sediment metagenome</name>
    <dbReference type="NCBI Taxonomy" id="412755"/>
    <lineage>
        <taxon>unclassified sequences</taxon>
        <taxon>metagenomes</taxon>
        <taxon>ecological metagenomes</taxon>
    </lineage>
</organism>
<evidence type="ECO:0000313" key="1">
    <source>
        <dbReference type="EMBL" id="KKM03154.1"/>
    </source>
</evidence>
<dbReference type="AlphaFoldDB" id="A0A0F9GWL9"/>
<reference evidence="1" key="1">
    <citation type="journal article" date="2015" name="Nature">
        <title>Complex archaea that bridge the gap between prokaryotes and eukaryotes.</title>
        <authorList>
            <person name="Spang A."/>
            <person name="Saw J.H."/>
            <person name="Jorgensen S.L."/>
            <person name="Zaremba-Niedzwiedzka K."/>
            <person name="Martijn J."/>
            <person name="Lind A.E."/>
            <person name="van Eijk R."/>
            <person name="Schleper C."/>
            <person name="Guy L."/>
            <person name="Ettema T.J."/>
        </authorList>
    </citation>
    <scope>NUCLEOTIDE SEQUENCE</scope>
</reference>
<name>A0A0F9GWL9_9ZZZZ</name>